<keyword evidence="2" id="KW-1185">Reference proteome</keyword>
<proteinExistence type="predicted"/>
<evidence type="ECO:0008006" key="3">
    <source>
        <dbReference type="Google" id="ProtNLM"/>
    </source>
</evidence>
<dbReference type="RefSeq" id="WP_043869010.1">
    <property type="nucleotide sequence ID" value="NZ_CP004393.1"/>
</dbReference>
<organism evidence="1 2">
    <name type="scientific">Celeribacter indicus</name>
    <dbReference type="NCBI Taxonomy" id="1208324"/>
    <lineage>
        <taxon>Bacteria</taxon>
        <taxon>Pseudomonadati</taxon>
        <taxon>Pseudomonadota</taxon>
        <taxon>Alphaproteobacteria</taxon>
        <taxon>Rhodobacterales</taxon>
        <taxon>Roseobacteraceae</taxon>
        <taxon>Celeribacter</taxon>
    </lineage>
</organism>
<dbReference type="OrthoDB" id="7666987at2"/>
<name>A0A0B5DSN4_9RHOB</name>
<dbReference type="EMBL" id="CP004393">
    <property type="protein sequence ID" value="AJE46054.1"/>
    <property type="molecule type" value="Genomic_DNA"/>
</dbReference>
<sequence>MSWRAAFRDQADACRELGSAFTARLLDGFAARGLPPGPVASRIERWEGALGSHGISVPLRLAGALHGLVLEGRDPSLAAVYPPADLPEEEALWRAASAAILRHPDWIDARLDLAPQTNEVARAAALILVSHWLTARFGLPIRVSELGASAGLNLNFDRFRLDLPGGRFGPEDSPVRLAPEWRGSMVPDPCPPEITARRGVDLSPRDPVADRLRLLSFIWPDQGARAARISAALDLAGRHPAKVDRGDAIDWLDRRLSPPCPDGLHLVYHTLAWQYFPQAVRERGATLFAQAGALASREAPLARFAVEADGKTPGAGMVLTLWPGGEVIDCGRMDFHGRWIDWRAP</sequence>
<dbReference type="KEGG" id="cid:P73_1339"/>
<dbReference type="PIRSF" id="PIRSF012608">
    <property type="entry name" value="UCP012608"/>
    <property type="match status" value="1"/>
</dbReference>
<dbReference type="AlphaFoldDB" id="A0A0B5DSN4"/>
<dbReference type="Pfam" id="PF10094">
    <property type="entry name" value="DUF2332"/>
    <property type="match status" value="1"/>
</dbReference>
<dbReference type="Proteomes" id="UP000031521">
    <property type="component" value="Chromosome"/>
</dbReference>
<dbReference type="STRING" id="1208324.P73_1339"/>
<evidence type="ECO:0000313" key="1">
    <source>
        <dbReference type="EMBL" id="AJE46054.1"/>
    </source>
</evidence>
<protein>
    <recommendedName>
        <fullName evidence="3">DUF2332 domain-containing protein</fullName>
    </recommendedName>
</protein>
<dbReference type="InterPro" id="IPR011200">
    <property type="entry name" value="UCP012608"/>
</dbReference>
<gene>
    <name evidence="1" type="ORF">P73_1339</name>
</gene>
<dbReference type="HOGENOM" id="CLU_065141_1_0_5"/>
<reference evidence="1 2" key="1">
    <citation type="journal article" date="2014" name="Int. J. Syst. Evol. Microbiol.">
        <title>Celeribacter indicus sp. nov., a polycyclic aromatic hydrocarbon-degrading bacterium from deep-sea sediment and reclassification of Huaishuia halophila as Celeribacter halophilus comb. nov.</title>
        <authorList>
            <person name="Lai Q."/>
            <person name="Cao J."/>
            <person name="Yuan J."/>
            <person name="Li F."/>
            <person name="Shao Z."/>
        </authorList>
    </citation>
    <scope>NUCLEOTIDE SEQUENCE [LARGE SCALE GENOMIC DNA]</scope>
    <source>
        <strain evidence="1">P73</strain>
    </source>
</reference>
<accession>A0A0B5DSN4</accession>
<evidence type="ECO:0000313" key="2">
    <source>
        <dbReference type="Proteomes" id="UP000031521"/>
    </source>
</evidence>